<proteinExistence type="inferred from homology"/>
<comment type="function">
    <text evidence="12 15">F(1)F(0) ATP synthase produces ATP from ADP in the presence of a proton or sodium gradient. F-type ATPases consist of two structural domains, F(1) containing the extramembraneous catalytic core and F(0) containing the membrane proton channel, linked together by a central stalk and a peripheral stalk. During catalysis, ATP synthesis in the catalytic domain of F(1) is coupled via a rotary mechanism of the central stalk subunits to proton translocation.</text>
</comment>
<comment type="function">
    <text evidence="13">Component of the F(0) channel, it forms part of the peripheral stalk, linking F(1) to F(0). The b'-subunit is a diverged and duplicated form of b found in plants and photosynthetic bacteria.</text>
</comment>
<feature type="coiled-coil region" evidence="17">
    <location>
        <begin position="75"/>
        <end position="102"/>
    </location>
</feature>
<dbReference type="PANTHER" id="PTHR33445">
    <property type="entry name" value="ATP SYNTHASE SUBUNIT B', CHLOROPLASTIC"/>
    <property type="match status" value="1"/>
</dbReference>
<reference evidence="18 19" key="1">
    <citation type="submission" date="2022-07" db="EMBL/GenBank/DDBJ databases">
        <authorList>
            <person name="Li W.-J."/>
            <person name="Deng Q.-Q."/>
        </authorList>
    </citation>
    <scope>NUCLEOTIDE SEQUENCE [LARGE SCALE GENOMIC DNA]</scope>
    <source>
        <strain evidence="18 19">SYSU M60028</strain>
    </source>
</reference>
<evidence type="ECO:0000256" key="7">
    <source>
        <dbReference type="ARBA" id="ARBA00022781"/>
    </source>
</evidence>
<dbReference type="Pfam" id="PF00430">
    <property type="entry name" value="ATP-synt_B"/>
    <property type="match status" value="1"/>
</dbReference>
<comment type="similarity">
    <text evidence="2 15 16">Belongs to the ATPase B chain family.</text>
</comment>
<keyword evidence="9 15" id="KW-0406">Ion transport</keyword>
<dbReference type="Proteomes" id="UP001205890">
    <property type="component" value="Unassembled WGS sequence"/>
</dbReference>
<evidence type="ECO:0000256" key="6">
    <source>
        <dbReference type="ARBA" id="ARBA00022692"/>
    </source>
</evidence>
<keyword evidence="17" id="KW-0175">Coiled coil</keyword>
<evidence type="ECO:0000256" key="2">
    <source>
        <dbReference type="ARBA" id="ARBA00005513"/>
    </source>
</evidence>
<evidence type="ECO:0000256" key="4">
    <source>
        <dbReference type="ARBA" id="ARBA00022475"/>
    </source>
</evidence>
<dbReference type="CDD" id="cd06503">
    <property type="entry name" value="ATP-synt_Fo_b"/>
    <property type="match status" value="1"/>
</dbReference>
<protein>
    <recommendedName>
        <fullName evidence="15">ATP synthase subunit b</fullName>
    </recommendedName>
    <alternativeName>
        <fullName evidence="15">ATP synthase F(0) sector subunit b</fullName>
    </alternativeName>
    <alternativeName>
        <fullName evidence="15">ATPase subunit I</fullName>
    </alternativeName>
    <alternativeName>
        <fullName evidence="15">F-type ATPase subunit b</fullName>
        <shortName evidence="15">F-ATPase subunit b</shortName>
    </alternativeName>
</protein>
<keyword evidence="5 15" id="KW-0138">CF(0)</keyword>
<dbReference type="RefSeq" id="WP_254742374.1">
    <property type="nucleotide sequence ID" value="NZ_JANCLU010000010.1"/>
</dbReference>
<evidence type="ECO:0000256" key="17">
    <source>
        <dbReference type="SAM" id="Coils"/>
    </source>
</evidence>
<keyword evidence="3 15" id="KW-0813">Transport</keyword>
<accession>A0ABT1LDS7</accession>
<keyword evidence="6 15" id="KW-0812">Transmembrane</keyword>
<evidence type="ECO:0000256" key="12">
    <source>
        <dbReference type="ARBA" id="ARBA00025198"/>
    </source>
</evidence>
<keyword evidence="4 15" id="KW-1003">Cell membrane</keyword>
<dbReference type="PANTHER" id="PTHR33445:SF1">
    <property type="entry name" value="ATP SYNTHASE SUBUNIT B"/>
    <property type="match status" value="1"/>
</dbReference>
<keyword evidence="19" id="KW-1185">Reference proteome</keyword>
<dbReference type="EMBL" id="JANCLU010000010">
    <property type="protein sequence ID" value="MCP8939253.1"/>
    <property type="molecule type" value="Genomic_DNA"/>
</dbReference>
<evidence type="ECO:0000256" key="15">
    <source>
        <dbReference type="HAMAP-Rule" id="MF_01398"/>
    </source>
</evidence>
<feature type="transmembrane region" description="Helical" evidence="15">
    <location>
        <begin position="31"/>
        <end position="50"/>
    </location>
</feature>
<evidence type="ECO:0000256" key="11">
    <source>
        <dbReference type="ARBA" id="ARBA00023310"/>
    </source>
</evidence>
<sequence>MAQTTTASTEHPAEAHGNFPPFDSHSFGNQLLWLALAFGALYVLMSKVALPRVAAILEERHNRVADDLAQAAKLKSETDAAIEAYEKALADAKAKAQAIAGETRDKLAAETDARRRALEADLHVKLAEAERQIVDGKTKAMGNVRGIAVDTALAIVERLVGKTPSADEVDAAVGRALPASQVQ</sequence>
<keyword evidence="10 15" id="KW-0472">Membrane</keyword>
<keyword evidence="7 15" id="KW-0375">Hydrogen ion transport</keyword>
<name>A0ABT1LDS7_9HYPH</name>
<evidence type="ECO:0000313" key="18">
    <source>
        <dbReference type="EMBL" id="MCP8939253.1"/>
    </source>
</evidence>
<dbReference type="HAMAP" id="MF_01398">
    <property type="entry name" value="ATP_synth_b_bprime"/>
    <property type="match status" value="1"/>
</dbReference>
<evidence type="ECO:0000256" key="1">
    <source>
        <dbReference type="ARBA" id="ARBA00004377"/>
    </source>
</evidence>
<organism evidence="18 19">
    <name type="scientific">Alsobacter ponti</name>
    <dbReference type="NCBI Taxonomy" id="2962936"/>
    <lineage>
        <taxon>Bacteria</taxon>
        <taxon>Pseudomonadati</taxon>
        <taxon>Pseudomonadota</taxon>
        <taxon>Alphaproteobacteria</taxon>
        <taxon>Hyphomicrobiales</taxon>
        <taxon>Alsobacteraceae</taxon>
        <taxon>Alsobacter</taxon>
    </lineage>
</organism>
<gene>
    <name evidence="15" type="primary">atpF</name>
    <name evidence="18" type="ORF">NK718_12055</name>
</gene>
<comment type="caution">
    <text evidence="18">The sequence shown here is derived from an EMBL/GenBank/DDBJ whole genome shotgun (WGS) entry which is preliminary data.</text>
</comment>
<keyword evidence="8 15" id="KW-1133">Transmembrane helix</keyword>
<comment type="subcellular location">
    <subcellularLocation>
        <location evidence="1">Cell inner membrane</location>
        <topology evidence="1">Single-pass membrane protein</topology>
    </subcellularLocation>
    <subcellularLocation>
        <location evidence="15">Cell membrane</location>
        <topology evidence="15">Single-pass membrane protein</topology>
    </subcellularLocation>
</comment>
<evidence type="ECO:0000256" key="3">
    <source>
        <dbReference type="ARBA" id="ARBA00022448"/>
    </source>
</evidence>
<dbReference type="InterPro" id="IPR002146">
    <property type="entry name" value="ATP_synth_b/b'su_bac/chlpt"/>
</dbReference>
<evidence type="ECO:0000256" key="8">
    <source>
        <dbReference type="ARBA" id="ARBA00022989"/>
    </source>
</evidence>
<evidence type="ECO:0000256" key="5">
    <source>
        <dbReference type="ARBA" id="ARBA00022547"/>
    </source>
</evidence>
<dbReference type="NCBIfam" id="NF006612">
    <property type="entry name" value="PRK09174.1"/>
    <property type="match status" value="1"/>
</dbReference>
<evidence type="ECO:0000256" key="9">
    <source>
        <dbReference type="ARBA" id="ARBA00023065"/>
    </source>
</evidence>
<dbReference type="InterPro" id="IPR050059">
    <property type="entry name" value="ATP_synthase_B_chain"/>
</dbReference>
<evidence type="ECO:0000256" key="14">
    <source>
        <dbReference type="ARBA" id="ARBA00025830"/>
    </source>
</evidence>
<evidence type="ECO:0000256" key="16">
    <source>
        <dbReference type="RuleBase" id="RU003848"/>
    </source>
</evidence>
<evidence type="ECO:0000313" key="19">
    <source>
        <dbReference type="Proteomes" id="UP001205890"/>
    </source>
</evidence>
<comment type="subunit">
    <text evidence="14 15">F-type ATPases have 2 components, F(1) - the catalytic core - and F(0) - the membrane proton channel. F(1) has five subunits: alpha(3), beta(3), gamma(1), delta(1), epsilon(1). F(0) has three main subunits: a(1), b(2) and c(10-14). The alpha and beta chains form an alternating ring which encloses part of the gamma chain. F(1) is attached to F(0) by a central stalk formed by the gamma and epsilon chains, while a peripheral stalk is formed by the delta and b chains.</text>
</comment>
<evidence type="ECO:0000256" key="10">
    <source>
        <dbReference type="ARBA" id="ARBA00023136"/>
    </source>
</evidence>
<keyword evidence="11 15" id="KW-0066">ATP synthesis</keyword>
<evidence type="ECO:0000256" key="13">
    <source>
        <dbReference type="ARBA" id="ARBA00025614"/>
    </source>
</evidence>